<evidence type="ECO:0000256" key="6">
    <source>
        <dbReference type="ARBA" id="ARBA00034078"/>
    </source>
</evidence>
<accession>A0A7W4NPS1</accession>
<name>A0A7W4NPS1_9PROT</name>
<dbReference type="InterPro" id="IPR012675">
    <property type="entry name" value="Beta-grasp_dom_sf"/>
</dbReference>
<evidence type="ECO:0000256" key="4">
    <source>
        <dbReference type="ARBA" id="ARBA00023004"/>
    </source>
</evidence>
<proteinExistence type="inferred from homology"/>
<dbReference type="SUPFAM" id="SSF54292">
    <property type="entry name" value="2Fe-2S ferredoxin-like"/>
    <property type="match status" value="1"/>
</dbReference>
<dbReference type="InterPro" id="IPR001055">
    <property type="entry name" value="Adrenodoxin-like"/>
</dbReference>
<dbReference type="AlphaFoldDB" id="A0A7W4NPS1"/>
<dbReference type="Gene3D" id="3.10.20.30">
    <property type="match status" value="1"/>
</dbReference>
<comment type="caution">
    <text evidence="8">The sequence shown here is derived from an EMBL/GenBank/DDBJ whole genome shotgun (WGS) entry which is preliminary data.</text>
</comment>
<dbReference type="PANTHER" id="PTHR23426:SF65">
    <property type="entry name" value="FERREDOXIN-2, MITOCHONDRIAL"/>
    <property type="match status" value="1"/>
</dbReference>
<dbReference type="PRINTS" id="PR00355">
    <property type="entry name" value="ADRENODOXIN"/>
</dbReference>
<dbReference type="Proteomes" id="UP000589085">
    <property type="component" value="Unassembled WGS sequence"/>
</dbReference>
<comment type="similarity">
    <text evidence="1">Belongs to the adrenodoxin/putidaredoxin family.</text>
</comment>
<dbReference type="PROSITE" id="PS51085">
    <property type="entry name" value="2FE2S_FER_2"/>
    <property type="match status" value="1"/>
</dbReference>
<dbReference type="GO" id="GO:0005829">
    <property type="term" value="C:cytosol"/>
    <property type="evidence" value="ECO:0007669"/>
    <property type="project" value="TreeGrafter"/>
</dbReference>
<reference evidence="8 9" key="1">
    <citation type="submission" date="2020-04" db="EMBL/GenBank/DDBJ databases">
        <title>Description of novel Gluconacetobacter.</title>
        <authorList>
            <person name="Sombolestani A."/>
        </authorList>
    </citation>
    <scope>NUCLEOTIDE SEQUENCE [LARGE SCALE GENOMIC DNA]</scope>
    <source>
        <strain evidence="8 9">LMG 19747</strain>
    </source>
</reference>
<dbReference type="InterPro" id="IPR036010">
    <property type="entry name" value="2Fe-2S_ferredoxin-like_sf"/>
</dbReference>
<keyword evidence="3" id="KW-0479">Metal-binding</keyword>
<gene>
    <name evidence="8" type="ORF">HLH48_16715</name>
</gene>
<keyword evidence="4" id="KW-0408">Iron</keyword>
<protein>
    <submittedName>
        <fullName evidence="8">2Fe-2S iron-sulfur cluster binding domain-containing protein</fullName>
    </submittedName>
</protein>
<dbReference type="GO" id="GO:0009055">
    <property type="term" value="F:electron transfer activity"/>
    <property type="evidence" value="ECO:0007669"/>
    <property type="project" value="TreeGrafter"/>
</dbReference>
<evidence type="ECO:0000256" key="5">
    <source>
        <dbReference type="ARBA" id="ARBA00023014"/>
    </source>
</evidence>
<evidence type="ECO:0000313" key="9">
    <source>
        <dbReference type="Proteomes" id="UP000589085"/>
    </source>
</evidence>
<dbReference type="Pfam" id="PF00111">
    <property type="entry name" value="Fer2"/>
    <property type="match status" value="1"/>
</dbReference>
<organism evidence="8 9">
    <name type="scientific">Gluconacetobacter sacchari</name>
    <dbReference type="NCBI Taxonomy" id="92759"/>
    <lineage>
        <taxon>Bacteria</taxon>
        <taxon>Pseudomonadati</taxon>
        <taxon>Pseudomonadota</taxon>
        <taxon>Alphaproteobacteria</taxon>
        <taxon>Acetobacterales</taxon>
        <taxon>Acetobacteraceae</taxon>
        <taxon>Gluconacetobacter</taxon>
    </lineage>
</organism>
<sequence>MTRLIFRLPDGSTRAVEATNGTSVMQAAIQGNIRGIEAECGGACACATCHVYVDEAFAGLVPPPEPDERDMLEGVAAERRSNSRLACQITMNEEMDGLTVQIPDRQF</sequence>
<evidence type="ECO:0000256" key="3">
    <source>
        <dbReference type="ARBA" id="ARBA00022723"/>
    </source>
</evidence>
<feature type="domain" description="2Fe-2S ferredoxin-type" evidence="7">
    <location>
        <begin position="2"/>
        <end position="106"/>
    </location>
</feature>
<dbReference type="PROSITE" id="PS00814">
    <property type="entry name" value="ADX"/>
    <property type="match status" value="1"/>
</dbReference>
<evidence type="ECO:0000259" key="7">
    <source>
        <dbReference type="PROSITE" id="PS51085"/>
    </source>
</evidence>
<dbReference type="GO" id="GO:0140647">
    <property type="term" value="P:P450-containing electron transport chain"/>
    <property type="evidence" value="ECO:0007669"/>
    <property type="project" value="InterPro"/>
</dbReference>
<dbReference type="PANTHER" id="PTHR23426">
    <property type="entry name" value="FERREDOXIN/ADRENODOXIN"/>
    <property type="match status" value="1"/>
</dbReference>
<keyword evidence="5" id="KW-0411">Iron-sulfur</keyword>
<comment type="cofactor">
    <cofactor evidence="6">
        <name>[2Fe-2S] cluster</name>
        <dbReference type="ChEBI" id="CHEBI:190135"/>
    </cofactor>
</comment>
<keyword evidence="2" id="KW-0001">2Fe-2S</keyword>
<dbReference type="GO" id="GO:0051537">
    <property type="term" value="F:2 iron, 2 sulfur cluster binding"/>
    <property type="evidence" value="ECO:0007669"/>
    <property type="project" value="UniProtKB-KW"/>
</dbReference>
<dbReference type="RefSeq" id="WP_182998616.1">
    <property type="nucleotide sequence ID" value="NZ_JABEQJ010000025.1"/>
</dbReference>
<dbReference type="InterPro" id="IPR001041">
    <property type="entry name" value="2Fe-2S_ferredoxin-type"/>
</dbReference>
<evidence type="ECO:0000313" key="8">
    <source>
        <dbReference type="EMBL" id="MBB2161787.1"/>
    </source>
</evidence>
<evidence type="ECO:0000256" key="2">
    <source>
        <dbReference type="ARBA" id="ARBA00022714"/>
    </source>
</evidence>
<evidence type="ECO:0000256" key="1">
    <source>
        <dbReference type="ARBA" id="ARBA00010914"/>
    </source>
</evidence>
<dbReference type="EMBL" id="JABEQJ010000025">
    <property type="protein sequence ID" value="MBB2161787.1"/>
    <property type="molecule type" value="Genomic_DNA"/>
</dbReference>
<dbReference type="GO" id="GO:0046872">
    <property type="term" value="F:metal ion binding"/>
    <property type="evidence" value="ECO:0007669"/>
    <property type="project" value="UniProtKB-KW"/>
</dbReference>
<dbReference type="InterPro" id="IPR018298">
    <property type="entry name" value="Adrenodoxin_Fe-S_BS"/>
</dbReference>
<dbReference type="CDD" id="cd00207">
    <property type="entry name" value="fer2"/>
    <property type="match status" value="1"/>
</dbReference>